<comment type="caution">
    <text evidence="2">The sequence shown here is derived from an EMBL/GenBank/DDBJ whole genome shotgun (WGS) entry which is preliminary data.</text>
</comment>
<evidence type="ECO:0000256" key="1">
    <source>
        <dbReference type="SAM" id="MobiDB-lite"/>
    </source>
</evidence>
<evidence type="ECO:0000313" key="2">
    <source>
        <dbReference type="EMBL" id="MCF4006503.1"/>
    </source>
</evidence>
<dbReference type="Proteomes" id="UP001139336">
    <property type="component" value="Unassembled WGS sequence"/>
</dbReference>
<feature type="region of interest" description="Disordered" evidence="1">
    <location>
        <begin position="228"/>
        <end position="263"/>
    </location>
</feature>
<feature type="compositionally biased region" description="Low complexity" evidence="1">
    <location>
        <begin position="236"/>
        <end position="263"/>
    </location>
</feature>
<proteinExistence type="predicted"/>
<dbReference type="InterPro" id="IPR022183">
    <property type="entry name" value="DUF3710"/>
</dbReference>
<keyword evidence="3" id="KW-1185">Reference proteome</keyword>
<feature type="region of interest" description="Disordered" evidence="1">
    <location>
        <begin position="1"/>
        <end position="59"/>
    </location>
</feature>
<dbReference type="Pfam" id="PF12502">
    <property type="entry name" value="DUF3710"/>
    <property type="match status" value="1"/>
</dbReference>
<accession>A0A9X1QRH9</accession>
<dbReference type="AlphaFoldDB" id="A0A9X1QRH9"/>
<evidence type="ECO:0000313" key="3">
    <source>
        <dbReference type="Proteomes" id="UP001139336"/>
    </source>
</evidence>
<organism evidence="2 3">
    <name type="scientific">Corynebacterium uropygiale</name>
    <dbReference type="NCBI Taxonomy" id="1775911"/>
    <lineage>
        <taxon>Bacteria</taxon>
        <taxon>Bacillati</taxon>
        <taxon>Actinomycetota</taxon>
        <taxon>Actinomycetes</taxon>
        <taxon>Mycobacteriales</taxon>
        <taxon>Corynebacteriaceae</taxon>
        <taxon>Corynebacterium</taxon>
    </lineage>
</organism>
<dbReference type="RefSeq" id="WP_236118300.1">
    <property type="nucleotide sequence ID" value="NZ_JAKGSI010000002.1"/>
</dbReference>
<sequence>MGWFSRSKKKDEPQDDQAQEAATPQPSEAPEAETPEEAGAQDAAPRPEGAVGPFDGDTVDIEEFDFSDFSDAVLDLSSLKIPLPKESQVQVEMGPQGPRMIHIVTRYGRITPVAFAEPRSESMWRESTVEIREGMREQGLQPRIEQGPWGREVVADNEGGQVRIIGIDGPRWLLRFTTAAPAEHAENLAELSREIAARTFVYRGENAILAGSSLPVVLPNLLADQVRQEMQRRAQAEQNGQNGAQPPAGGEGATPAGPQPTEN</sequence>
<dbReference type="EMBL" id="JAKGSI010000002">
    <property type="protein sequence ID" value="MCF4006503.1"/>
    <property type="molecule type" value="Genomic_DNA"/>
</dbReference>
<name>A0A9X1QRH9_9CORY</name>
<feature type="compositionally biased region" description="Low complexity" evidence="1">
    <location>
        <begin position="19"/>
        <end position="29"/>
    </location>
</feature>
<gene>
    <name evidence="2" type="ORF">L1O03_04805</name>
</gene>
<protein>
    <submittedName>
        <fullName evidence="2">DUF3710 domain-containing protein</fullName>
    </submittedName>
</protein>
<reference evidence="2" key="1">
    <citation type="submission" date="2022-01" db="EMBL/GenBank/DDBJ databases">
        <title>Corynebacterium sp. nov isolated from isolated from the feces of the greater white-fronted geese (Anser albifrons) at Poyang Lake, PR China.</title>
        <authorList>
            <person name="Liu Q."/>
        </authorList>
    </citation>
    <scope>NUCLEOTIDE SEQUENCE</scope>
    <source>
        <strain evidence="2">JCM 32435</strain>
    </source>
</reference>